<evidence type="ECO:0000313" key="2">
    <source>
        <dbReference type="Proteomes" id="UP000321717"/>
    </source>
</evidence>
<dbReference type="RefSeq" id="WP_147179412.1">
    <property type="nucleotide sequence ID" value="NZ_BSOI01000021.1"/>
</dbReference>
<dbReference type="AlphaFoldDB" id="A0A512HG33"/>
<evidence type="ECO:0000313" key="1">
    <source>
        <dbReference type="EMBL" id="GEO84413.1"/>
    </source>
</evidence>
<dbReference type="EMBL" id="BJZP01000005">
    <property type="protein sequence ID" value="GEO84413.1"/>
    <property type="molecule type" value="Genomic_DNA"/>
</dbReference>
<dbReference type="Proteomes" id="UP000321717">
    <property type="component" value="Unassembled WGS sequence"/>
</dbReference>
<dbReference type="OrthoDB" id="8279269at2"/>
<name>A0A512HG33_9HYPH</name>
<protein>
    <submittedName>
        <fullName evidence="1">Uncharacterized protein</fullName>
    </submittedName>
</protein>
<gene>
    <name evidence="1" type="ORF">RNA01_13450</name>
</gene>
<proteinExistence type="predicted"/>
<sequence>MIVRARPLHCKFETLRLAAEPLRSGQPYHRFGSATNEQLTALGLGRATMIARPVALFADFRQA</sequence>
<organism evidence="1 2">
    <name type="scientific">Ciceribacter naphthalenivorans</name>
    <dbReference type="NCBI Taxonomy" id="1118451"/>
    <lineage>
        <taxon>Bacteria</taxon>
        <taxon>Pseudomonadati</taxon>
        <taxon>Pseudomonadota</taxon>
        <taxon>Alphaproteobacteria</taxon>
        <taxon>Hyphomicrobiales</taxon>
        <taxon>Rhizobiaceae</taxon>
        <taxon>Ciceribacter</taxon>
    </lineage>
</organism>
<reference evidence="1 2" key="1">
    <citation type="submission" date="2019-07" db="EMBL/GenBank/DDBJ databases">
        <title>Whole genome shotgun sequence of Rhizobium naphthalenivorans NBRC 107585.</title>
        <authorList>
            <person name="Hosoyama A."/>
            <person name="Uohara A."/>
            <person name="Ohji S."/>
            <person name="Ichikawa N."/>
        </authorList>
    </citation>
    <scope>NUCLEOTIDE SEQUENCE [LARGE SCALE GENOMIC DNA]</scope>
    <source>
        <strain evidence="1 2">NBRC 107585</strain>
    </source>
</reference>
<accession>A0A512HG33</accession>
<comment type="caution">
    <text evidence="1">The sequence shown here is derived from an EMBL/GenBank/DDBJ whole genome shotgun (WGS) entry which is preliminary data.</text>
</comment>
<keyword evidence="2" id="KW-1185">Reference proteome</keyword>